<dbReference type="GO" id="GO:0006508">
    <property type="term" value="P:proteolysis"/>
    <property type="evidence" value="ECO:0007669"/>
    <property type="project" value="InterPro"/>
</dbReference>
<dbReference type="Pfam" id="PF19289">
    <property type="entry name" value="PmbA_TldD_3rd"/>
    <property type="match status" value="1"/>
</dbReference>
<organism evidence="2 3">
    <name type="scientific">Stygiolobus caldivivus</name>
    <dbReference type="NCBI Taxonomy" id="2824673"/>
    <lineage>
        <taxon>Archaea</taxon>
        <taxon>Thermoproteota</taxon>
        <taxon>Thermoprotei</taxon>
        <taxon>Sulfolobales</taxon>
        <taxon>Sulfolobaceae</taxon>
        <taxon>Stygiolobus</taxon>
    </lineage>
</organism>
<proteinExistence type="predicted"/>
<evidence type="ECO:0000259" key="1">
    <source>
        <dbReference type="Pfam" id="PF19289"/>
    </source>
</evidence>
<dbReference type="InterPro" id="IPR045569">
    <property type="entry name" value="Metalloprtase-TldD/E_C"/>
</dbReference>
<sequence length="426" mass="48015">MSQELEKILEGLKNFEHVIAKKVSVKKAVIKFVLGEVAEVQKIYESNYFITVIKGKKFYSFSLSGTDDLSKVIRSVEDGFSYTVESDIVPLITENDSEIKVREDNIELERMIQDLDIASIDSSLSKSEFPSSGIVNVYEVKTNLLTSKGFRGEEVRVRADGYVRSFNNEYSGQWAFYSDSLKEFDNALKRANELASVTGKVRVDDGKYDVVLSPLVVANFMSYFADFASAFSVLTGSSFFAKFKKGEKVGSDILTISEIPRKARVAEFDDEATFTIDKDIIREGIFNSLLYNNELAELFKERSTGNAGLVYPIAYAFEVRPGDYTVESLLASSENVLFINNNWYTRFQNYYEGTFSTVGRDAVVVYREGKPVGVAGRVRISDSFPNMLKSVKAIGRDAYSVKWWDAPIPTLSPYLYLEKINISKAW</sequence>
<evidence type="ECO:0000313" key="2">
    <source>
        <dbReference type="EMBL" id="BCU71043.1"/>
    </source>
</evidence>
<dbReference type="KEGG" id="csty:KN1_23400"/>
<dbReference type="GeneID" id="66164072"/>
<evidence type="ECO:0000313" key="3">
    <source>
        <dbReference type="Proteomes" id="UP000825123"/>
    </source>
</evidence>
<dbReference type="PANTHER" id="PTHR43666:SF1">
    <property type="entry name" value="CONSERVED PROTEIN"/>
    <property type="match status" value="1"/>
</dbReference>
<dbReference type="RefSeq" id="WP_221287792.1">
    <property type="nucleotide sequence ID" value="NZ_AP024597.1"/>
</dbReference>
<feature type="domain" description="Metalloprotease TldD/E C-terminal" evidence="1">
    <location>
        <begin position="206"/>
        <end position="423"/>
    </location>
</feature>
<dbReference type="SUPFAM" id="SSF111283">
    <property type="entry name" value="Putative modulator of DNA gyrase, PmbA/TldD"/>
    <property type="match status" value="1"/>
</dbReference>
<dbReference type="InterPro" id="IPR036059">
    <property type="entry name" value="TldD/PmbA_sf"/>
</dbReference>
<reference evidence="2 3" key="1">
    <citation type="submission" date="2021-04" db="EMBL/GenBank/DDBJ databases">
        <title>Complete genome sequence of Stygiolobus sp. KN-1.</title>
        <authorList>
            <person name="Nakamura K."/>
            <person name="Sakai H."/>
            <person name="Kurosawa N."/>
        </authorList>
    </citation>
    <scope>NUCLEOTIDE SEQUENCE [LARGE SCALE GENOMIC DNA]</scope>
    <source>
        <strain evidence="2 3">KN-1</strain>
    </source>
</reference>
<name>A0A8D5U807_9CREN</name>
<dbReference type="AlphaFoldDB" id="A0A8D5U807"/>
<keyword evidence="3" id="KW-1185">Reference proteome</keyword>
<dbReference type="GO" id="GO:0008237">
    <property type="term" value="F:metallopeptidase activity"/>
    <property type="evidence" value="ECO:0007669"/>
    <property type="project" value="InterPro"/>
</dbReference>
<protein>
    <recommendedName>
        <fullName evidence="1">Metalloprotease TldD/E C-terminal domain-containing protein</fullName>
    </recommendedName>
</protein>
<dbReference type="EMBL" id="AP024597">
    <property type="protein sequence ID" value="BCU71043.1"/>
    <property type="molecule type" value="Genomic_DNA"/>
</dbReference>
<gene>
    <name evidence="2" type="ORF">KN1_23400</name>
</gene>
<dbReference type="Proteomes" id="UP000825123">
    <property type="component" value="Chromosome"/>
</dbReference>
<dbReference type="PANTHER" id="PTHR43666">
    <property type="entry name" value="TLDD PROTEIN"/>
    <property type="match status" value="1"/>
</dbReference>
<accession>A0A8D5U807</accession>